<dbReference type="AlphaFoldDB" id="A0A4U5N019"/>
<dbReference type="SUPFAM" id="SSF48208">
    <property type="entry name" value="Six-hairpin glycosidases"/>
    <property type="match status" value="1"/>
</dbReference>
<dbReference type="GO" id="GO:0030210">
    <property type="term" value="P:heparin proteoglycan biosynthetic process"/>
    <property type="evidence" value="ECO:0007669"/>
    <property type="project" value="UniProtKB-UniPathway"/>
</dbReference>
<dbReference type="Pfam" id="PF06662">
    <property type="entry name" value="C5-epim_C"/>
    <property type="match status" value="1"/>
</dbReference>
<reference evidence="2 3" key="1">
    <citation type="journal article" date="2015" name="Genome Biol.">
        <title>Comparative genomics of Steinernema reveals deeply conserved gene regulatory networks.</title>
        <authorList>
            <person name="Dillman A.R."/>
            <person name="Macchietto M."/>
            <person name="Porter C.F."/>
            <person name="Rogers A."/>
            <person name="Williams B."/>
            <person name="Antoshechkin I."/>
            <person name="Lee M.M."/>
            <person name="Goodwin Z."/>
            <person name="Lu X."/>
            <person name="Lewis E.E."/>
            <person name="Goodrich-Blair H."/>
            <person name="Stock S.P."/>
            <person name="Adams B.J."/>
            <person name="Sternberg P.W."/>
            <person name="Mortazavi A."/>
        </authorList>
    </citation>
    <scope>NUCLEOTIDE SEQUENCE [LARGE SCALE GENOMIC DNA]</scope>
    <source>
        <strain evidence="2 3">ALL</strain>
    </source>
</reference>
<dbReference type="EMBL" id="AZBU02000005">
    <property type="protein sequence ID" value="TKR75729.1"/>
    <property type="molecule type" value="Genomic_DNA"/>
</dbReference>
<dbReference type="InterPro" id="IPR010598">
    <property type="entry name" value="C5-epim_C"/>
</dbReference>
<gene>
    <name evidence="2" type="ORF">L596_016980</name>
</gene>
<dbReference type="GO" id="GO:0005975">
    <property type="term" value="P:carbohydrate metabolic process"/>
    <property type="evidence" value="ECO:0007669"/>
    <property type="project" value="InterPro"/>
</dbReference>
<dbReference type="PANTHER" id="PTHR13174:SF3">
    <property type="entry name" value="D-GLUCURONYL C5-EPIMERASE"/>
    <property type="match status" value="1"/>
</dbReference>
<name>A0A4U5N019_STECR</name>
<evidence type="ECO:0000259" key="1">
    <source>
        <dbReference type="Pfam" id="PF06662"/>
    </source>
</evidence>
<keyword evidence="3" id="KW-1185">Reference proteome</keyword>
<evidence type="ECO:0000313" key="2">
    <source>
        <dbReference type="EMBL" id="TKR75729.1"/>
    </source>
</evidence>
<dbReference type="GO" id="GO:0015012">
    <property type="term" value="P:heparan sulfate proteoglycan biosynthetic process"/>
    <property type="evidence" value="ECO:0007669"/>
    <property type="project" value="InterPro"/>
</dbReference>
<dbReference type="GO" id="GO:0005794">
    <property type="term" value="C:Golgi apparatus"/>
    <property type="evidence" value="ECO:0007669"/>
    <property type="project" value="TreeGrafter"/>
</dbReference>
<dbReference type="PANTHER" id="PTHR13174">
    <property type="entry name" value="D-GLUCURONYL C5-EPIMERASE"/>
    <property type="match status" value="1"/>
</dbReference>
<feature type="domain" description="D-glucuronyl C5-epimerase C-terminal" evidence="1">
    <location>
        <begin position="13"/>
        <end position="143"/>
    </location>
</feature>
<dbReference type="InterPro" id="IPR039721">
    <property type="entry name" value="C5-epimerase"/>
</dbReference>
<evidence type="ECO:0000313" key="3">
    <source>
        <dbReference type="Proteomes" id="UP000298663"/>
    </source>
</evidence>
<dbReference type="UniPathway" id="UPA00862"/>
<protein>
    <recommendedName>
        <fullName evidence="1">D-glucuronyl C5-epimerase C-terminal domain-containing protein</fullName>
    </recommendedName>
</protein>
<dbReference type="OrthoDB" id="5914444at2759"/>
<dbReference type="InterPro" id="IPR008928">
    <property type="entry name" value="6-hairpin_glycosidase_sf"/>
</dbReference>
<reference evidence="2 3" key="2">
    <citation type="journal article" date="2019" name="G3 (Bethesda)">
        <title>Hybrid Assembly of the Genome of the Entomopathogenic Nematode Steinernema carpocapsae Identifies the X-Chromosome.</title>
        <authorList>
            <person name="Serra L."/>
            <person name="Macchietto M."/>
            <person name="Macias-Munoz A."/>
            <person name="McGill C.J."/>
            <person name="Rodriguez I.M."/>
            <person name="Rodriguez B."/>
            <person name="Murad R."/>
            <person name="Mortazavi A."/>
        </authorList>
    </citation>
    <scope>NUCLEOTIDE SEQUENCE [LARGE SCALE GENOMIC DNA]</scope>
    <source>
        <strain evidence="2 3">ALL</strain>
    </source>
</reference>
<dbReference type="STRING" id="34508.A0A4U5N019"/>
<proteinExistence type="predicted"/>
<sequence>MVCSGAAVNRRQQAILKAGWHSAMAQGHGLSVLSRAYALTKKEKYLKAANKALELFKTPASEGGVLNRLFDHDWYEEYPTTPGTFVVNGFMYALIGLYDMSQLGAGDTRYADELFKTGLRSLKTFLPLYDTGSGSLYDLRHLGIWSARISRDGIITLYISTFSSGSITLMATRSLTR</sequence>
<organism evidence="2 3">
    <name type="scientific">Steinernema carpocapsae</name>
    <name type="common">Entomopathogenic nematode</name>
    <dbReference type="NCBI Taxonomy" id="34508"/>
    <lineage>
        <taxon>Eukaryota</taxon>
        <taxon>Metazoa</taxon>
        <taxon>Ecdysozoa</taxon>
        <taxon>Nematoda</taxon>
        <taxon>Chromadorea</taxon>
        <taxon>Rhabditida</taxon>
        <taxon>Tylenchina</taxon>
        <taxon>Panagrolaimomorpha</taxon>
        <taxon>Strongyloidoidea</taxon>
        <taxon>Steinernematidae</taxon>
        <taxon>Steinernema</taxon>
    </lineage>
</organism>
<dbReference type="GO" id="GO:0047464">
    <property type="term" value="F:heparosan-N-sulfate-glucuronate 5-epimerase activity"/>
    <property type="evidence" value="ECO:0007669"/>
    <property type="project" value="UniProtKB-EC"/>
</dbReference>
<accession>A0A4U5N019</accession>
<comment type="caution">
    <text evidence="2">The sequence shown here is derived from an EMBL/GenBank/DDBJ whole genome shotgun (WGS) entry which is preliminary data.</text>
</comment>
<dbReference type="Proteomes" id="UP000298663">
    <property type="component" value="Unassembled WGS sequence"/>
</dbReference>